<name>A0A3M7R4F6_BRAPC</name>
<keyword evidence="3" id="KW-1185">Reference proteome</keyword>
<dbReference type="AlphaFoldDB" id="A0A3M7R4F6"/>
<evidence type="ECO:0000313" key="2">
    <source>
        <dbReference type="EMBL" id="RNA18261.1"/>
    </source>
</evidence>
<evidence type="ECO:0000256" key="1">
    <source>
        <dbReference type="SAM" id="MobiDB-lite"/>
    </source>
</evidence>
<sequence length="116" mass="13440">MFLNDVIESPNEVPRASNQQRVRNYQNSDNRVLKGLVNSRQYQTNQDTSTSLQGEFFDSSFNICGLACDKRSMNMNPEILIEKLLIRKDTLRSSPKYVDQKLILVNNIGKLHFKIF</sequence>
<evidence type="ECO:0000313" key="3">
    <source>
        <dbReference type="Proteomes" id="UP000276133"/>
    </source>
</evidence>
<reference evidence="2 3" key="1">
    <citation type="journal article" date="2018" name="Sci. Rep.">
        <title>Genomic signatures of local adaptation to the degree of environmental predictability in rotifers.</title>
        <authorList>
            <person name="Franch-Gras L."/>
            <person name="Hahn C."/>
            <person name="Garcia-Roger E.M."/>
            <person name="Carmona M.J."/>
            <person name="Serra M."/>
            <person name="Gomez A."/>
        </authorList>
    </citation>
    <scope>NUCLEOTIDE SEQUENCE [LARGE SCALE GENOMIC DNA]</scope>
    <source>
        <strain evidence="2">HYR1</strain>
    </source>
</reference>
<dbReference type="Proteomes" id="UP000276133">
    <property type="component" value="Unassembled WGS sequence"/>
</dbReference>
<feature type="region of interest" description="Disordered" evidence="1">
    <location>
        <begin position="1"/>
        <end position="24"/>
    </location>
</feature>
<proteinExistence type="predicted"/>
<gene>
    <name evidence="2" type="ORF">BpHYR1_033987</name>
</gene>
<dbReference type="EMBL" id="REGN01004272">
    <property type="protein sequence ID" value="RNA18261.1"/>
    <property type="molecule type" value="Genomic_DNA"/>
</dbReference>
<protein>
    <submittedName>
        <fullName evidence="2">Uncharacterized protein</fullName>
    </submittedName>
</protein>
<comment type="caution">
    <text evidence="2">The sequence shown here is derived from an EMBL/GenBank/DDBJ whole genome shotgun (WGS) entry which is preliminary data.</text>
</comment>
<organism evidence="2 3">
    <name type="scientific">Brachionus plicatilis</name>
    <name type="common">Marine rotifer</name>
    <name type="synonym">Brachionus muelleri</name>
    <dbReference type="NCBI Taxonomy" id="10195"/>
    <lineage>
        <taxon>Eukaryota</taxon>
        <taxon>Metazoa</taxon>
        <taxon>Spiralia</taxon>
        <taxon>Gnathifera</taxon>
        <taxon>Rotifera</taxon>
        <taxon>Eurotatoria</taxon>
        <taxon>Monogononta</taxon>
        <taxon>Pseudotrocha</taxon>
        <taxon>Ploima</taxon>
        <taxon>Brachionidae</taxon>
        <taxon>Brachionus</taxon>
    </lineage>
</organism>
<accession>A0A3M7R4F6</accession>